<evidence type="ECO:0000256" key="4">
    <source>
        <dbReference type="ARBA" id="ARBA00022729"/>
    </source>
</evidence>
<evidence type="ECO:0000256" key="3">
    <source>
        <dbReference type="ARBA" id="ARBA00022670"/>
    </source>
</evidence>
<dbReference type="PRINTS" id="PR00723">
    <property type="entry name" value="SUBTILISIN"/>
</dbReference>
<dbReference type="Gene3D" id="2.60.40.1710">
    <property type="entry name" value="Subtilisin-like superfamily"/>
    <property type="match status" value="1"/>
</dbReference>
<comment type="similarity">
    <text evidence="1 8 9">Belongs to the peptidase S8 family.</text>
</comment>
<evidence type="ECO:0000256" key="5">
    <source>
        <dbReference type="ARBA" id="ARBA00022801"/>
    </source>
</evidence>
<dbReference type="InterPro" id="IPR046450">
    <property type="entry name" value="PA_dom_sf"/>
</dbReference>
<evidence type="ECO:0000313" key="15">
    <source>
        <dbReference type="EMBL" id="RXZ62275.1"/>
    </source>
</evidence>
<feature type="domain" description="PA" evidence="12">
    <location>
        <begin position="509"/>
        <end position="587"/>
    </location>
</feature>
<feature type="domain" description="Ig-like" evidence="14">
    <location>
        <begin position="2345"/>
        <end position="2408"/>
    </location>
</feature>
<protein>
    <submittedName>
        <fullName evidence="15">Uncharacterized protein</fullName>
    </submittedName>
</protein>
<proteinExistence type="inferred from homology"/>
<dbReference type="InterPro" id="IPR026906">
    <property type="entry name" value="LRR_5"/>
</dbReference>
<dbReference type="Proteomes" id="UP000291269">
    <property type="component" value="Unassembled WGS sequence"/>
</dbReference>
<reference evidence="15 16" key="1">
    <citation type="journal article" date="2019" name="Gut">
        <title>Antibiotics-induced monodominance of a novel gut bacterial order.</title>
        <authorList>
            <person name="Hildebrand F."/>
            <person name="Moitinho-Silva L."/>
            <person name="Blasche S."/>
            <person name="Jahn M.T."/>
            <person name="Gossmann T.I."/>
            <person name="Heuerta-Cepas J."/>
            <person name="Hercog R."/>
            <person name="Luetge M."/>
            <person name="Bahram M."/>
            <person name="Pryszlak A."/>
            <person name="Alves R.J."/>
            <person name="Waszak S.M."/>
            <person name="Zhu A."/>
            <person name="Ye L."/>
            <person name="Costea P.I."/>
            <person name="Aalvink S."/>
            <person name="Belzer C."/>
            <person name="Forslund S.K."/>
            <person name="Sunagawa S."/>
            <person name="Hentschel U."/>
            <person name="Merten C."/>
            <person name="Patil K.R."/>
            <person name="Benes V."/>
            <person name="Bork P."/>
        </authorList>
    </citation>
    <scope>NUCLEOTIDE SEQUENCE [LARGE SCALE GENOMIC DNA]</scope>
    <source>
        <strain evidence="15 16">HDS1380</strain>
    </source>
</reference>
<keyword evidence="16" id="KW-1185">Reference proteome</keyword>
<dbReference type="Pfam" id="PF00082">
    <property type="entry name" value="Peptidase_S8"/>
    <property type="match status" value="1"/>
</dbReference>
<dbReference type="RefSeq" id="WP_129225825.1">
    <property type="nucleotide sequence ID" value="NZ_SDOZ01000002.1"/>
</dbReference>
<accession>A0A4Q2KCG9</accession>
<dbReference type="InterPro" id="IPR008964">
    <property type="entry name" value="Invasin/intimin_cell_adhesion"/>
</dbReference>
<dbReference type="Pfam" id="PF07523">
    <property type="entry name" value="Big_3"/>
    <property type="match status" value="1"/>
</dbReference>
<dbReference type="SUPFAM" id="SSF52743">
    <property type="entry name" value="Subtilisin-like"/>
    <property type="match status" value="1"/>
</dbReference>
<dbReference type="Gene3D" id="3.50.30.30">
    <property type="match status" value="1"/>
</dbReference>
<evidence type="ECO:0000256" key="10">
    <source>
        <dbReference type="SAM" id="Phobius"/>
    </source>
</evidence>
<feature type="active site" description="Charge relay system" evidence="7 8">
    <location>
        <position position="649"/>
    </location>
</feature>
<dbReference type="SUPFAM" id="SSF52058">
    <property type="entry name" value="L domain-like"/>
    <property type="match status" value="2"/>
</dbReference>
<evidence type="ECO:0000256" key="6">
    <source>
        <dbReference type="ARBA" id="ARBA00022825"/>
    </source>
</evidence>
<keyword evidence="2" id="KW-0964">Secreted</keyword>
<dbReference type="InterPro" id="IPR022038">
    <property type="entry name" value="Ig-like_bact"/>
</dbReference>
<feature type="transmembrane region" description="Helical" evidence="10">
    <location>
        <begin position="2427"/>
        <end position="2447"/>
    </location>
</feature>
<dbReference type="Gene3D" id="3.40.50.200">
    <property type="entry name" value="Peptidase S8/S53 domain"/>
    <property type="match status" value="1"/>
</dbReference>
<evidence type="ECO:0000256" key="2">
    <source>
        <dbReference type="ARBA" id="ARBA00022525"/>
    </source>
</evidence>
<dbReference type="PANTHER" id="PTHR45661:SF3">
    <property type="entry name" value="IG-LIKE DOMAIN-CONTAINING PROTEIN"/>
    <property type="match status" value="1"/>
</dbReference>
<dbReference type="Gene3D" id="3.80.10.10">
    <property type="entry name" value="Ribonuclease Inhibitor"/>
    <property type="match status" value="4"/>
</dbReference>
<evidence type="ECO:0000259" key="13">
    <source>
        <dbReference type="Pfam" id="PF06280"/>
    </source>
</evidence>
<feature type="active site" description="Charge relay system" evidence="7 8">
    <location>
        <position position="210"/>
    </location>
</feature>
<keyword evidence="3 8" id="KW-0645">Protease</keyword>
<dbReference type="InterPro" id="IPR036852">
    <property type="entry name" value="Peptidase_S8/S53_dom_sf"/>
</dbReference>
<dbReference type="PROSITE" id="PS00137">
    <property type="entry name" value="SUBTILASE_HIS"/>
    <property type="match status" value="1"/>
</dbReference>
<feature type="domain" description="C5a peptidase/Subtilisin-like protease SBT2-like Fn3-like" evidence="13">
    <location>
        <begin position="748"/>
        <end position="862"/>
    </location>
</feature>
<keyword evidence="6 8" id="KW-0720">Serine protease</keyword>
<dbReference type="Gene3D" id="2.60.40.3630">
    <property type="match status" value="2"/>
</dbReference>
<keyword evidence="10" id="KW-1133">Transmembrane helix</keyword>
<dbReference type="Pfam" id="PF02225">
    <property type="entry name" value="PA"/>
    <property type="match status" value="1"/>
</dbReference>
<keyword evidence="5 8" id="KW-0378">Hydrolase</keyword>
<dbReference type="PANTHER" id="PTHR45661">
    <property type="entry name" value="SURFACE ANTIGEN"/>
    <property type="match status" value="1"/>
</dbReference>
<comment type="caution">
    <text evidence="15">The sequence shown here is derived from an EMBL/GenBank/DDBJ whole genome shotgun (WGS) entry which is preliminary data.</text>
</comment>
<dbReference type="InterPro" id="IPR022398">
    <property type="entry name" value="Peptidase_S8_His-AS"/>
</dbReference>
<sequence length="2453" mass="264655">MVYKKFKFLSWVLVLVMCATFAISALLPEGKRVDISADSSKEFSLSEDDSLGFADTSAAFDKSNVVNVNANVQGKHWMIVSLKGESLSETHGSSLQEYAKSARGKREADKLLSKQAKFLSALRGEGIPFEYKYGYTLLANAVAIKADVKYANRISGMDGVKSVNISEYYYAPKDSAVTNDANVWGTGIYKVDEEIAAEYNGRGMVVAVLDTGLDASHKAFLTNPSDKEALLTKDDVGARVFDGARSGVQAKNSSVTVNDVYYSEKVPFAYDYADNDADVYPSYSAHGTHVAGIIAGSPILDDNGEQETIKDQDGNEILDKNGNPMTFTGVAPQAQLAICKVFTDSETKETLGGAETADILAALEDCVKLGVDVVNMSLGSSAGFSTGDDEYMQTVYDSVREAGISLVVAASNDYSSNYGGAYGTNLSGNPDSATVGSPSTYAGALSVASINGQQAKYIRVNVAGNDKYLYYTEASDGNGNQKDFIAELKAKHPELVNSQTGDIKLDYVVVPGYGLSVNYTRNIDVKGKIAVVRRGGNVTFEEKVRVAKLKGAIACVIYNNVSGIIRMSLGNLNDPIPTCSITMDAANNFVSFQKGTMYVNESQKAGPFMSDFSSWGPTPDLKLKPEISAHGGEITSTVPNGWAEYSGTSMASPNMAGAMSLILSYVKQNVSYDQNNTDRDAVAMSNFLVMSTATIARDEADQPYSPRKQGAGLADIKKAMSTKAYLYVDKGDKAKIEVGDDPEKTGEYTLKFRVKNMSDAQRTYTLGTKTMTETIASDGMTVAERAYMLDNMSDISFKGKGVTGDKLVLAAGADVEIAVQINLGASAKAYIDKNFENGMYVEGFVTLTDTSTDTPVDLNIPWLGFYGDWYAAPMFDISEYELSEALQDDSIPDDEKPQAAIYPTVPLGSYNENKYIIPLGTYLYEQEAGVRQIYSSSDKAAISIYDTKGHRTVSQLYAIYAGLLRGAEYMNISITDAVTGEVVFQKTDKNVRKAYTGGSSTARAAVVELEWSAKELGLDNNKQYVFHMDGKLASMENRPYDASQYAYGKSFDFNFYVDTEAPEIVDYRVRYEPYKDESEKIRYSVYLDVDVYDNHYAQSIALCFADYSTMTLELLDANMTPIYSEKNSTTTVTLDITDYYDQNVDLYLQVDDYALNARAYRINNFKSLADAVNYPESIEIVSGEDATGEGYSKAVTIGVNEAYKLETLIAPADATSVNLYWSSDDENVVRVKDGELFGVGPGTALVRVYGGKNEYASASDGILVTVSDEVKSEPGVNKMELGLIQNTDDNLVNPTNAVVKVHPNESFRLRATLEPWYTSVPPVIEWESSVPEVASIGKDTGYVKTLSEGSTVIKGTLMINGKPSLYSVSTTLAVGPEFVVQNGYLREYHGAGGKVTIPKSLNVYYIYEEAFRDNVNITELEISAPCTEIQPLAFANMKSLKRVVFPETIEFVYRNAFYGCSKLEQIDLHSRAISFGAQCFANCVSLKRINNVQLLNGLKKEDVQILDLKEGVDFKRIPAHMASIGDEAFAGCSGLEALDITGLRVAGQGAFYNCIGLKKVTLSRFTAISDDMFLNCKNLTQLVYTDLTPDQIDVITYPNKVSPFGNCNIREITFLGGGDAFVMEEVNGVSAIYRGEDKKTLIRVGQNAVSFTVPASVEVIAANAFSGNSKLSSVNFAESGNLKEIGAYAFSGTGLTSVKLPATLEKLGKGAFSWCEFMTSADLSVFRGALPEQAFYNAALQQVSFGANITEIGAQCFAYTELGDVDLSATNVSALGDGAFENCEKLVGVKLGRIVSMGDGVFAVHGSGALVSVSFAMGSSALGTNTFSRQAVLRLLELPESMKALTEIGNGVFRGCKALEGVPFVPVSVGDSAFENCTSLKNIDLSALKTAGDAAFKNCSVFAAGDLSQLQIIGKEAFYGCVKSLSFDLPSVTAVGARAFEASGVKSLDFPNIKTMGDYAFFNTAIAGANGTLSIPSGIEKIGEGALGGLTFITAFSMGEHDKYFVENGVLYERVPNGVQILACPAGKTGKVVLNDRTVRVAASSFENATRITSVEFPYVFKAVGNRAFFNCGAGEYVFGCLKAPVLEAKPLTADDFAAGSEMYRILDDAGSIASEKFYANFKDYVALVLFAGKNGIVGKDDLQLKLVCPENATGFDGRIYAAYFSDRRTSEIIADDNARSALALIGQLPSAETVLALDKSDAAAWKEYRSAAAAAREALNLVSATQSRFVTNAETLYQVEEAMRERAADFGEIVTRKSISVGKEAAKMSYLRGEKFDPAGMVLVLVWSDGSREEITKGYSIVGGDKPLTLNNRTVTIQYEGLSTVLNVTVNKPAIESIEVETLPAEQDYRPGDTYVSAGLVIKINYVDGISELLYTGYTVEADLLKAGDNVITVSYGGKTITYKVTVEEQDDGVDPEPAPKGCASAVAFASVVPAGLLLAAALFVLRKKKNS</sequence>
<name>A0A4Q2KCG9_9FIRM</name>
<dbReference type="InterPro" id="IPR010435">
    <property type="entry name" value="C5a/SBT2-like_Fn3"/>
</dbReference>
<evidence type="ECO:0000256" key="9">
    <source>
        <dbReference type="RuleBase" id="RU003355"/>
    </source>
</evidence>
<evidence type="ECO:0000256" key="1">
    <source>
        <dbReference type="ARBA" id="ARBA00011073"/>
    </source>
</evidence>
<dbReference type="GO" id="GO:0004252">
    <property type="term" value="F:serine-type endopeptidase activity"/>
    <property type="evidence" value="ECO:0007669"/>
    <property type="project" value="UniProtKB-UniRule"/>
</dbReference>
<dbReference type="GO" id="GO:0006508">
    <property type="term" value="P:proteolysis"/>
    <property type="evidence" value="ECO:0007669"/>
    <property type="project" value="UniProtKB-KW"/>
</dbReference>
<dbReference type="InterPro" id="IPR032675">
    <property type="entry name" value="LRR_dom_sf"/>
</dbReference>
<keyword evidence="4" id="KW-0732">Signal</keyword>
<dbReference type="Pfam" id="PF06280">
    <property type="entry name" value="fn3_5"/>
    <property type="match status" value="1"/>
</dbReference>
<feature type="active site" description="Charge relay system" evidence="7 8">
    <location>
        <position position="286"/>
    </location>
</feature>
<keyword evidence="10" id="KW-0812">Transmembrane</keyword>
<dbReference type="Gene3D" id="2.60.40.1080">
    <property type="match status" value="1"/>
</dbReference>
<evidence type="ECO:0000256" key="8">
    <source>
        <dbReference type="PROSITE-ProRule" id="PRU01240"/>
    </source>
</evidence>
<evidence type="ECO:0000259" key="12">
    <source>
        <dbReference type="Pfam" id="PF02225"/>
    </source>
</evidence>
<dbReference type="SUPFAM" id="SSF49373">
    <property type="entry name" value="Invasin/intimin cell-adhesion fragments"/>
    <property type="match status" value="1"/>
</dbReference>
<dbReference type="InterPro" id="IPR000209">
    <property type="entry name" value="Peptidase_S8/S53_dom"/>
</dbReference>
<dbReference type="Pfam" id="PF13306">
    <property type="entry name" value="LRR_5"/>
    <property type="match status" value="5"/>
</dbReference>
<dbReference type="OrthoDB" id="9762689at2"/>
<dbReference type="GO" id="GO:0016020">
    <property type="term" value="C:membrane"/>
    <property type="evidence" value="ECO:0007669"/>
    <property type="project" value="InterPro"/>
</dbReference>
<evidence type="ECO:0000313" key="16">
    <source>
        <dbReference type="Proteomes" id="UP000291269"/>
    </source>
</evidence>
<dbReference type="PROSITE" id="PS00136">
    <property type="entry name" value="SUBTILASE_ASP"/>
    <property type="match status" value="1"/>
</dbReference>
<dbReference type="InterPro" id="IPR023827">
    <property type="entry name" value="Peptidase_S8_Asp-AS"/>
</dbReference>
<organism evidence="15 16">
    <name type="scientific">Candidatus Borkfalkia ceftriaxoniphila</name>
    <dbReference type="NCBI Taxonomy" id="2508949"/>
    <lineage>
        <taxon>Bacteria</taxon>
        <taxon>Bacillati</taxon>
        <taxon>Bacillota</taxon>
        <taxon>Clostridia</taxon>
        <taxon>Christensenellales</taxon>
        <taxon>Christensenellaceae</taxon>
        <taxon>Candidatus Borkfalkia</taxon>
    </lineage>
</organism>
<gene>
    <name evidence="15" type="ORF">ESZ91_07735</name>
</gene>
<feature type="domain" description="Peptidase S8/S53" evidence="11">
    <location>
        <begin position="201"/>
        <end position="712"/>
    </location>
</feature>
<dbReference type="PROSITE" id="PS00138">
    <property type="entry name" value="SUBTILASE_SER"/>
    <property type="match status" value="1"/>
</dbReference>
<evidence type="ECO:0000259" key="14">
    <source>
        <dbReference type="Pfam" id="PF07523"/>
    </source>
</evidence>
<dbReference type="InterPro" id="IPR023828">
    <property type="entry name" value="Peptidase_S8_Ser-AS"/>
</dbReference>
<dbReference type="InterPro" id="IPR053139">
    <property type="entry name" value="Surface_bspA-like"/>
</dbReference>
<evidence type="ECO:0000259" key="11">
    <source>
        <dbReference type="Pfam" id="PF00082"/>
    </source>
</evidence>
<evidence type="ECO:0000256" key="7">
    <source>
        <dbReference type="PIRSR" id="PIRSR615500-1"/>
    </source>
</evidence>
<dbReference type="SUPFAM" id="SSF52025">
    <property type="entry name" value="PA domain"/>
    <property type="match status" value="1"/>
</dbReference>
<dbReference type="InterPro" id="IPR015500">
    <property type="entry name" value="Peptidase_S8_subtilisin-rel"/>
</dbReference>
<dbReference type="PROSITE" id="PS51892">
    <property type="entry name" value="SUBTILASE"/>
    <property type="match status" value="1"/>
</dbReference>
<keyword evidence="10" id="KW-0472">Membrane</keyword>
<dbReference type="InterPro" id="IPR003137">
    <property type="entry name" value="PA_domain"/>
</dbReference>
<dbReference type="EMBL" id="SDOZ01000002">
    <property type="protein sequence ID" value="RXZ62275.1"/>
    <property type="molecule type" value="Genomic_DNA"/>
</dbReference>